<evidence type="ECO:0000256" key="3">
    <source>
        <dbReference type="SAM" id="SignalP"/>
    </source>
</evidence>
<evidence type="ECO:0000313" key="5">
    <source>
        <dbReference type="EMBL" id="CAD9409061.1"/>
    </source>
</evidence>
<evidence type="ECO:0000256" key="1">
    <source>
        <dbReference type="SAM" id="Coils"/>
    </source>
</evidence>
<feature type="coiled-coil region" evidence="1">
    <location>
        <begin position="416"/>
        <end position="450"/>
    </location>
</feature>
<keyword evidence="2" id="KW-1133">Transmembrane helix</keyword>
<feature type="chain" id="PRO_5030856719" description="Cyclic nucleotide-binding domain-containing protein" evidence="3">
    <location>
        <begin position="17"/>
        <end position="495"/>
    </location>
</feature>
<sequence>MAAIIHLLCCISGAAGLHQLVQPCQGCGTAAAVAVMRRRAPAPVLVEQWSPVSAGLQVRRWLYRRLEPIDQGDFRWEFLVPWTNKTLNSVDKFIVCSAFIGLSFTLQTLLDPGASVGVHLSYIAQFFSYAMGDPIGFRTLAVLTSLLEIGGNLFETKEAGLIVNGANFDLENAAASINAEDVFPIFYDQLFIFINGYYILRWLLTQEALIGALEWNEDEEALYTNCFAPLGFRRAQFCRLLRVATFVRVSDVEADVLTVQGEPIFDLYVPLNGTVEVRVGGTVTTTLPPYQLVGEASLLENLQSPSGEVHPPARATVVAAPGSFYVRWPQSSFFELQREEDSDFAYAIQLMIARTLSEKLSAARLSQSVSEQRLKSRLAAAMGGASPMDLAAKRLREAEEGVGDARLRSPGAAAEVEALLEQNKAKEVQVRMLQRALAESKSARADLQGQVTLLVALGLVVLVGGVAIAALPSDWWAHTLPELAANEFLQLRLAN</sequence>
<feature type="transmembrane region" description="Helical" evidence="2">
    <location>
        <begin position="451"/>
        <end position="471"/>
    </location>
</feature>
<dbReference type="InterPro" id="IPR014710">
    <property type="entry name" value="RmlC-like_jellyroll"/>
</dbReference>
<evidence type="ECO:0000256" key="2">
    <source>
        <dbReference type="SAM" id="Phobius"/>
    </source>
</evidence>
<dbReference type="EMBL" id="HBGU01008584">
    <property type="protein sequence ID" value="CAD9409061.1"/>
    <property type="molecule type" value="Transcribed_RNA"/>
</dbReference>
<protein>
    <recommendedName>
        <fullName evidence="4">Cyclic nucleotide-binding domain-containing protein</fullName>
    </recommendedName>
</protein>
<reference evidence="5" key="1">
    <citation type="submission" date="2021-01" db="EMBL/GenBank/DDBJ databases">
        <authorList>
            <person name="Corre E."/>
            <person name="Pelletier E."/>
            <person name="Niang G."/>
            <person name="Scheremetjew M."/>
            <person name="Finn R."/>
            <person name="Kale V."/>
            <person name="Holt S."/>
            <person name="Cochrane G."/>
            <person name="Meng A."/>
            <person name="Brown T."/>
            <person name="Cohen L."/>
        </authorList>
    </citation>
    <scope>NUCLEOTIDE SEQUENCE</scope>
    <source>
        <strain evidence="5">UTEX LB 985</strain>
    </source>
</reference>
<keyword evidence="3" id="KW-0732">Signal</keyword>
<gene>
    <name evidence="5" type="ORF">CBRE1094_LOCUS4697</name>
</gene>
<dbReference type="InterPro" id="IPR000595">
    <property type="entry name" value="cNMP-bd_dom"/>
</dbReference>
<accession>A0A7S2FQG0</accession>
<feature type="signal peptide" evidence="3">
    <location>
        <begin position="1"/>
        <end position="16"/>
    </location>
</feature>
<dbReference type="InterPro" id="IPR018490">
    <property type="entry name" value="cNMP-bd_dom_sf"/>
</dbReference>
<dbReference type="AlphaFoldDB" id="A0A7S2FQG0"/>
<keyword evidence="2" id="KW-0812">Transmembrane</keyword>
<organism evidence="5">
    <name type="scientific">Haptolina brevifila</name>
    <dbReference type="NCBI Taxonomy" id="156173"/>
    <lineage>
        <taxon>Eukaryota</taxon>
        <taxon>Haptista</taxon>
        <taxon>Haptophyta</taxon>
        <taxon>Prymnesiophyceae</taxon>
        <taxon>Prymnesiales</taxon>
        <taxon>Prymnesiaceae</taxon>
        <taxon>Haptolina</taxon>
    </lineage>
</organism>
<dbReference type="SUPFAM" id="SSF51206">
    <property type="entry name" value="cAMP-binding domain-like"/>
    <property type="match status" value="1"/>
</dbReference>
<keyword evidence="1" id="KW-0175">Coiled coil</keyword>
<dbReference type="Gene3D" id="2.60.120.10">
    <property type="entry name" value="Jelly Rolls"/>
    <property type="match status" value="1"/>
</dbReference>
<name>A0A7S2FQG0_9EUKA</name>
<keyword evidence="2" id="KW-0472">Membrane</keyword>
<feature type="domain" description="Cyclic nucleotide-binding" evidence="4">
    <location>
        <begin position="253"/>
        <end position="319"/>
    </location>
</feature>
<evidence type="ECO:0000259" key="4">
    <source>
        <dbReference type="PROSITE" id="PS50042"/>
    </source>
</evidence>
<proteinExistence type="predicted"/>
<dbReference type="PROSITE" id="PS50042">
    <property type="entry name" value="CNMP_BINDING_3"/>
    <property type="match status" value="1"/>
</dbReference>